<evidence type="ECO:0000313" key="1">
    <source>
        <dbReference type="EnsemblPlants" id="LPERR11G00860.1"/>
    </source>
</evidence>
<reference evidence="1 2" key="1">
    <citation type="submission" date="2012-08" db="EMBL/GenBank/DDBJ databases">
        <title>Oryza genome evolution.</title>
        <authorList>
            <person name="Wing R.A."/>
        </authorList>
    </citation>
    <scope>NUCLEOTIDE SEQUENCE</scope>
</reference>
<dbReference type="AlphaFoldDB" id="A0A0D9XND9"/>
<sequence>MRRENKLHINEQRVGASIIDGWRRRTRKFCGGFPFAESGGGEVAGSRLTVAGQMRRWWAAAAASPPPDPVGGEVGQRPGRCFCFFSLFSLLICG</sequence>
<accession>A0A0D9XND9</accession>
<dbReference type="EnsemblPlants" id="LPERR11G00860.1">
    <property type="protein sequence ID" value="LPERR11G00860.1"/>
    <property type="gene ID" value="LPERR11G00860"/>
</dbReference>
<proteinExistence type="predicted"/>
<name>A0A0D9XND9_9ORYZ</name>
<keyword evidence="2" id="KW-1185">Reference proteome</keyword>
<dbReference type="HOGENOM" id="CLU_2389379_0_0_1"/>
<organism evidence="1 2">
    <name type="scientific">Leersia perrieri</name>
    <dbReference type="NCBI Taxonomy" id="77586"/>
    <lineage>
        <taxon>Eukaryota</taxon>
        <taxon>Viridiplantae</taxon>
        <taxon>Streptophyta</taxon>
        <taxon>Embryophyta</taxon>
        <taxon>Tracheophyta</taxon>
        <taxon>Spermatophyta</taxon>
        <taxon>Magnoliopsida</taxon>
        <taxon>Liliopsida</taxon>
        <taxon>Poales</taxon>
        <taxon>Poaceae</taxon>
        <taxon>BOP clade</taxon>
        <taxon>Oryzoideae</taxon>
        <taxon>Oryzeae</taxon>
        <taxon>Oryzinae</taxon>
        <taxon>Leersia</taxon>
    </lineage>
</organism>
<dbReference type="Proteomes" id="UP000032180">
    <property type="component" value="Chromosome 11"/>
</dbReference>
<protein>
    <submittedName>
        <fullName evidence="1">Uncharacterized protein</fullName>
    </submittedName>
</protein>
<evidence type="ECO:0000313" key="2">
    <source>
        <dbReference type="Proteomes" id="UP000032180"/>
    </source>
</evidence>
<reference evidence="1" key="3">
    <citation type="submission" date="2015-04" db="UniProtKB">
        <authorList>
            <consortium name="EnsemblPlants"/>
        </authorList>
    </citation>
    <scope>IDENTIFICATION</scope>
</reference>
<reference evidence="2" key="2">
    <citation type="submission" date="2013-12" db="EMBL/GenBank/DDBJ databases">
        <authorList>
            <person name="Yu Y."/>
            <person name="Lee S."/>
            <person name="de Baynast K."/>
            <person name="Wissotski M."/>
            <person name="Liu L."/>
            <person name="Talag J."/>
            <person name="Goicoechea J."/>
            <person name="Angelova A."/>
            <person name="Jetty R."/>
            <person name="Kudrna D."/>
            <person name="Golser W."/>
            <person name="Rivera L."/>
            <person name="Zhang J."/>
            <person name="Wing R."/>
        </authorList>
    </citation>
    <scope>NUCLEOTIDE SEQUENCE</scope>
</reference>
<dbReference type="Gramene" id="LPERR11G00860.1">
    <property type="protein sequence ID" value="LPERR11G00860.1"/>
    <property type="gene ID" value="LPERR11G00860"/>
</dbReference>